<evidence type="ECO:0000313" key="3">
    <source>
        <dbReference type="Proteomes" id="UP001595904"/>
    </source>
</evidence>
<gene>
    <name evidence="2" type="ORF">ACFPN2_37445</name>
</gene>
<organism evidence="2 3">
    <name type="scientific">Steroidobacter flavus</name>
    <dbReference type="NCBI Taxonomy" id="1842136"/>
    <lineage>
        <taxon>Bacteria</taxon>
        <taxon>Pseudomonadati</taxon>
        <taxon>Pseudomonadota</taxon>
        <taxon>Gammaproteobacteria</taxon>
        <taxon>Steroidobacterales</taxon>
        <taxon>Steroidobacteraceae</taxon>
        <taxon>Steroidobacter</taxon>
    </lineage>
</organism>
<dbReference type="RefSeq" id="WP_380606299.1">
    <property type="nucleotide sequence ID" value="NZ_JBHSDU010000015.1"/>
</dbReference>
<name>A0ABV8T5M8_9GAMM</name>
<dbReference type="EMBL" id="JBHSDU010000015">
    <property type="protein sequence ID" value="MFC4314810.1"/>
    <property type="molecule type" value="Genomic_DNA"/>
</dbReference>
<protein>
    <submittedName>
        <fullName evidence="2">Uncharacterized protein</fullName>
    </submittedName>
</protein>
<accession>A0ABV8T5M8</accession>
<keyword evidence="3" id="KW-1185">Reference proteome</keyword>
<keyword evidence="1" id="KW-0175">Coiled coil</keyword>
<feature type="coiled-coil region" evidence="1">
    <location>
        <begin position="443"/>
        <end position="470"/>
    </location>
</feature>
<reference evidence="3" key="1">
    <citation type="journal article" date="2019" name="Int. J. Syst. Evol. Microbiol.">
        <title>The Global Catalogue of Microorganisms (GCM) 10K type strain sequencing project: providing services to taxonomists for standard genome sequencing and annotation.</title>
        <authorList>
            <consortium name="The Broad Institute Genomics Platform"/>
            <consortium name="The Broad Institute Genome Sequencing Center for Infectious Disease"/>
            <person name="Wu L."/>
            <person name="Ma J."/>
        </authorList>
    </citation>
    <scope>NUCLEOTIDE SEQUENCE [LARGE SCALE GENOMIC DNA]</scope>
    <source>
        <strain evidence="3">CGMCC 1.10759</strain>
    </source>
</reference>
<comment type="caution">
    <text evidence="2">The sequence shown here is derived from an EMBL/GenBank/DDBJ whole genome shotgun (WGS) entry which is preliminary data.</text>
</comment>
<evidence type="ECO:0000313" key="2">
    <source>
        <dbReference type="EMBL" id="MFC4314810.1"/>
    </source>
</evidence>
<sequence length="840" mass="96205">MSESTSPLDQREATRELPRLRAEAGKLKAQFERRHDDRERARDGGTVFYALDNDVITNTTAPWKVHQKALARALMRKPRRRIRHYLQYLIWDDLAAQRALGYILAEYYLRRPANSRSIPFLLIEPGDRETRSLWYEVSLLARQAESSIEDEYAEVDELLRSDRMMTGLEKGQIEALVTHLLECVHEGPVAELQRIVSLQESRSVLPAERIVVGNQPLLPVPDAEDKQEIARLQKMWADLLHRHRVPKQRGGVGEGDEGDEWPTNNDIDAAVLARIQWINEQFELEALALATEDKKPPAKRLCFITGDRTIEQIAAKLVLKKTSDTFEERYLRNPVCFLADVDFFEIANVETPQFLARFPASAPPVENNPQSLESGARQTPGRSLRHWLMMLFPEIENEPVAQDKVAMAAKEARLEWAKYLCSTASVSRLGQIDRNYQEQARRIAGGKLSNQQMRAQLQELRREMQKVSESAMTRFSAVGLLAGFWSIERVADRWPSRVMPAVKFNSLPEAKALIDRLRKAGSLAKAQTVLDRDELDKLDHHPRDGTVYSRYMVFAMAFALAGEWRSAYTVASAAFSVAKTLDPKERPNTTVKGDEAAYLCAVFRLLSATRTEDLDDSEQWLDIARERQLTKPLRPSLQALPDPMAYRDPRFEAEALTIWIARLHFDEFGQRPRSEQRGLREHFIGYRSLRDFCERHLDVLRGMSEDEPLEVRHAVRQQVATGFLQLQLLARLRNDEKSAMPEQAARMIELLQQCDSEYATTGIEHDRRHTNMPTIVRLVFLCASALFLPEAAGWDSLEQRLHELKQVASRFAEAGVMPYDAARAERWVRLVEDELIRRAG</sequence>
<evidence type="ECO:0000256" key="1">
    <source>
        <dbReference type="SAM" id="Coils"/>
    </source>
</evidence>
<proteinExistence type="predicted"/>
<dbReference type="Proteomes" id="UP001595904">
    <property type="component" value="Unassembled WGS sequence"/>
</dbReference>